<keyword evidence="12" id="KW-1185">Reference proteome</keyword>
<evidence type="ECO:0000256" key="6">
    <source>
        <dbReference type="ARBA" id="ARBA00022927"/>
    </source>
</evidence>
<keyword evidence="3" id="KW-1003">Cell membrane</keyword>
<keyword evidence="7 10" id="KW-1133">Transmembrane helix</keyword>
<dbReference type="GO" id="GO:0005886">
    <property type="term" value="C:plasma membrane"/>
    <property type="evidence" value="ECO:0007669"/>
    <property type="project" value="UniProtKB-SubCell"/>
</dbReference>
<dbReference type="NCBIfam" id="NF045475">
    <property type="entry name" value="Opp3C"/>
    <property type="match status" value="1"/>
</dbReference>
<evidence type="ECO:0000256" key="3">
    <source>
        <dbReference type="ARBA" id="ARBA00022475"/>
    </source>
</evidence>
<evidence type="ECO:0000313" key="11">
    <source>
        <dbReference type="EMBL" id="KLV27593.1"/>
    </source>
</evidence>
<name>A0A0J1INV3_NIACI</name>
<feature type="transmembrane region" description="Helical" evidence="10">
    <location>
        <begin position="302"/>
        <end position="328"/>
    </location>
</feature>
<dbReference type="GO" id="GO:0015031">
    <property type="term" value="P:protein transport"/>
    <property type="evidence" value="ECO:0007669"/>
    <property type="project" value="UniProtKB-KW"/>
</dbReference>
<dbReference type="PROSITE" id="PS50928">
    <property type="entry name" value="ABC_TM1"/>
    <property type="match status" value="1"/>
</dbReference>
<evidence type="ECO:0000256" key="8">
    <source>
        <dbReference type="ARBA" id="ARBA00023136"/>
    </source>
</evidence>
<dbReference type="InterPro" id="IPR025966">
    <property type="entry name" value="OppC_N"/>
</dbReference>
<dbReference type="OrthoDB" id="9797472at2"/>
<evidence type="ECO:0000256" key="4">
    <source>
        <dbReference type="ARBA" id="ARBA00022692"/>
    </source>
</evidence>
<feature type="transmembrane region" description="Helical" evidence="10">
    <location>
        <begin position="48"/>
        <end position="68"/>
    </location>
</feature>
<dbReference type="Pfam" id="PF00528">
    <property type="entry name" value="BPD_transp_1"/>
    <property type="match status" value="1"/>
</dbReference>
<evidence type="ECO:0000256" key="10">
    <source>
        <dbReference type="RuleBase" id="RU363032"/>
    </source>
</evidence>
<keyword evidence="4 10" id="KW-0812">Transmembrane</keyword>
<keyword evidence="2 10" id="KW-0813">Transport</keyword>
<dbReference type="CDD" id="cd06261">
    <property type="entry name" value="TM_PBP2"/>
    <property type="match status" value="1"/>
</dbReference>
<dbReference type="GeneID" id="56352017"/>
<dbReference type="PANTHER" id="PTHR43386:SF24">
    <property type="entry name" value="OLIGOPEPTIDE TRANSPORT SYSTEM PERMEASE PROTEIN AMID"/>
    <property type="match status" value="1"/>
</dbReference>
<dbReference type="Proteomes" id="UP000036045">
    <property type="component" value="Unassembled WGS sequence"/>
</dbReference>
<reference evidence="11 12" key="1">
    <citation type="submission" date="2015-05" db="EMBL/GenBank/DDBJ databases">
        <title>Whole genome sequence and identification of bacterial endophytes from Costus igneus.</title>
        <authorList>
            <person name="Lee Y.P."/>
            <person name="Gan H.M."/>
            <person name="Eng W."/>
            <person name="Wheatley M.S."/>
            <person name="Caraballo A."/>
            <person name="Polter S."/>
            <person name="Savka M.A."/>
            <person name="Hudson A.O."/>
        </authorList>
    </citation>
    <scope>NUCLEOTIDE SEQUENCE [LARGE SCALE GENOMIC DNA]</scope>
    <source>
        <strain evidence="11 12">RIT379</strain>
    </source>
</reference>
<evidence type="ECO:0000256" key="7">
    <source>
        <dbReference type="ARBA" id="ARBA00022989"/>
    </source>
</evidence>
<dbReference type="SUPFAM" id="SSF161098">
    <property type="entry name" value="MetI-like"/>
    <property type="match status" value="1"/>
</dbReference>
<organism evidence="11 12">
    <name type="scientific">Niallia circulans</name>
    <name type="common">Bacillus circulans</name>
    <dbReference type="NCBI Taxonomy" id="1397"/>
    <lineage>
        <taxon>Bacteria</taxon>
        <taxon>Bacillati</taxon>
        <taxon>Bacillota</taxon>
        <taxon>Bacilli</taxon>
        <taxon>Bacillales</taxon>
        <taxon>Bacillaceae</taxon>
        <taxon>Niallia</taxon>
    </lineage>
</organism>
<feature type="transmembrane region" description="Helical" evidence="10">
    <location>
        <begin position="184"/>
        <end position="209"/>
    </location>
</feature>
<dbReference type="GO" id="GO:0055085">
    <property type="term" value="P:transmembrane transport"/>
    <property type="evidence" value="ECO:0007669"/>
    <property type="project" value="InterPro"/>
</dbReference>
<gene>
    <name evidence="11" type="ORF">ABW02_05445</name>
</gene>
<feature type="transmembrane region" description="Helical" evidence="10">
    <location>
        <begin position="221"/>
        <end position="239"/>
    </location>
</feature>
<dbReference type="EMBL" id="LDPH01000003">
    <property type="protein sequence ID" value="KLV27593.1"/>
    <property type="molecule type" value="Genomic_DNA"/>
</dbReference>
<comment type="caution">
    <text evidence="11">The sequence shown here is derived from an EMBL/GenBank/DDBJ whole genome shotgun (WGS) entry which is preliminary data.</text>
</comment>
<dbReference type="GO" id="GO:0015833">
    <property type="term" value="P:peptide transport"/>
    <property type="evidence" value="ECO:0007669"/>
    <property type="project" value="UniProtKB-KW"/>
</dbReference>
<keyword evidence="5" id="KW-0571">Peptide transport</keyword>
<feature type="transmembrane region" description="Helical" evidence="10">
    <location>
        <begin position="348"/>
        <end position="371"/>
    </location>
</feature>
<feature type="transmembrane region" description="Helical" evidence="10">
    <location>
        <begin position="245"/>
        <end position="264"/>
    </location>
</feature>
<comment type="subcellular location">
    <subcellularLocation>
        <location evidence="1 10">Cell membrane</location>
        <topology evidence="1 10">Multi-pass membrane protein</topology>
    </subcellularLocation>
</comment>
<evidence type="ECO:0000256" key="5">
    <source>
        <dbReference type="ARBA" id="ARBA00022856"/>
    </source>
</evidence>
<keyword evidence="8 10" id="KW-0472">Membrane</keyword>
<dbReference type="PATRIC" id="fig|1397.4.peg.3196"/>
<dbReference type="InterPro" id="IPR035906">
    <property type="entry name" value="MetI-like_sf"/>
</dbReference>
<dbReference type="PANTHER" id="PTHR43386">
    <property type="entry name" value="OLIGOPEPTIDE TRANSPORT SYSTEM PERMEASE PROTEIN APPC"/>
    <property type="match status" value="1"/>
</dbReference>
<evidence type="ECO:0000256" key="1">
    <source>
        <dbReference type="ARBA" id="ARBA00004651"/>
    </source>
</evidence>
<proteinExistence type="inferred from homology"/>
<keyword evidence="6" id="KW-0653">Protein transport</keyword>
<dbReference type="Pfam" id="PF12911">
    <property type="entry name" value="OppC_N"/>
    <property type="match status" value="1"/>
</dbReference>
<evidence type="ECO:0000256" key="9">
    <source>
        <dbReference type="ARBA" id="ARBA00024202"/>
    </source>
</evidence>
<protein>
    <submittedName>
        <fullName evidence="11">Peptide ABC transporter permease</fullName>
    </submittedName>
</protein>
<dbReference type="InterPro" id="IPR000515">
    <property type="entry name" value="MetI-like"/>
</dbReference>
<accession>A0A0J1INV3</accession>
<dbReference type="RefSeq" id="WP_047940913.1">
    <property type="nucleotide sequence ID" value="NZ_CP053989.1"/>
</dbReference>
<sequence length="384" mass="42354">MDKKNLNQIDKNLFRPLKQEENTSEKISAPSRTFAQDARRTLLKNKPAIVSIFIILLIIVMSIIGPHMNDYGNDGQNLSRAKLPPRIPVLENVSWLGLDGTLSGRYEGTNVEDATAKAMARYKSTDEFVDIKVLEEGDGTRNSAAVRATYHIYEAKDMDDTYFWFGTDTLGRDQWTRLWEGTRVSLIIAFVAAILDLLIGVTYGGVSGFYGGRVDNVLQRIAEILVGIPNLVIILLMMLILQPGIVSIVIALAITGWIGMSRIVRGEVLKLTNQEFVLAARTLGTTNGTIIRKHLVPNITGIIIVNTMFSIPGAIFFEAFLSFIGLGIVPPNASLGALIELGFANLRLYPYLLVFPATVLSVLMIAFNILGDGLRDAFDPKMHK</sequence>
<evidence type="ECO:0000256" key="2">
    <source>
        <dbReference type="ARBA" id="ARBA00022448"/>
    </source>
</evidence>
<dbReference type="InterPro" id="IPR050366">
    <property type="entry name" value="BP-dependent_transpt_permease"/>
</dbReference>
<comment type="similarity">
    <text evidence="9">Belongs to the binding-protein-dependent transport system permease family. OppBC subfamily.</text>
</comment>
<dbReference type="AlphaFoldDB" id="A0A0J1INV3"/>
<evidence type="ECO:0000313" key="12">
    <source>
        <dbReference type="Proteomes" id="UP000036045"/>
    </source>
</evidence>
<dbReference type="Gene3D" id="1.10.3720.10">
    <property type="entry name" value="MetI-like"/>
    <property type="match status" value="1"/>
</dbReference>